<evidence type="ECO:0000256" key="4">
    <source>
        <dbReference type="ARBA" id="ARBA00022786"/>
    </source>
</evidence>
<dbReference type="Proteomes" id="UP000011750">
    <property type="component" value="Chromosome A03"/>
</dbReference>
<evidence type="ECO:0000313" key="8">
    <source>
        <dbReference type="EnsemblPlants" id="Bra017778.1-P"/>
    </source>
</evidence>
<dbReference type="Gene3D" id="3.10.110.10">
    <property type="entry name" value="Ubiquitin Conjugating Enzyme"/>
    <property type="match status" value="1"/>
</dbReference>
<dbReference type="STRING" id="51351.M4DMP3"/>
<keyword evidence="2" id="KW-0808">Transferase</keyword>
<feature type="compositionally biased region" description="Low complexity" evidence="6">
    <location>
        <begin position="544"/>
        <end position="555"/>
    </location>
</feature>
<dbReference type="PANTHER" id="PTHR46116:SF27">
    <property type="entry name" value="UBC CORE DOMAIN-CONTAINING PROTEIN"/>
    <property type="match status" value="1"/>
</dbReference>
<proteinExistence type="predicted"/>
<feature type="region of interest" description="Disordered" evidence="6">
    <location>
        <begin position="1"/>
        <end position="35"/>
    </location>
</feature>
<dbReference type="CDD" id="cd23837">
    <property type="entry name" value="UBCc_UBE2O"/>
    <property type="match status" value="1"/>
</dbReference>
<feature type="region of interest" description="Disordered" evidence="6">
    <location>
        <begin position="533"/>
        <end position="597"/>
    </location>
</feature>
<dbReference type="Pfam" id="PF00179">
    <property type="entry name" value="UQ_con"/>
    <property type="match status" value="1"/>
</dbReference>
<dbReference type="OMA" id="PCQFESE"/>
<dbReference type="AlphaFoldDB" id="M4DMP3"/>
<evidence type="ECO:0000259" key="7">
    <source>
        <dbReference type="PROSITE" id="PS50127"/>
    </source>
</evidence>
<evidence type="ECO:0000256" key="6">
    <source>
        <dbReference type="SAM" id="MobiDB-lite"/>
    </source>
</evidence>
<evidence type="ECO:0000256" key="2">
    <source>
        <dbReference type="ARBA" id="ARBA00022679"/>
    </source>
</evidence>
<dbReference type="FunFam" id="3.10.110.10:FF:000028">
    <property type="entry name" value="Probable ubiquitin-conjugating enzyme E2 23"/>
    <property type="match status" value="1"/>
</dbReference>
<dbReference type="PANTHER" id="PTHR46116">
    <property type="entry name" value="(E3-INDEPENDENT) E2 UBIQUITIN-CONJUGATING ENZYME"/>
    <property type="match status" value="1"/>
</dbReference>
<evidence type="ECO:0000313" key="9">
    <source>
        <dbReference type="Proteomes" id="UP000011750"/>
    </source>
</evidence>
<dbReference type="SUPFAM" id="SSF54495">
    <property type="entry name" value="UBC-like"/>
    <property type="match status" value="1"/>
</dbReference>
<dbReference type="SMR" id="M4DMP3"/>
<feature type="compositionally biased region" description="Polar residues" evidence="6">
    <location>
        <begin position="582"/>
        <end position="596"/>
    </location>
</feature>
<evidence type="ECO:0000256" key="5">
    <source>
        <dbReference type="ARBA" id="ARBA00022840"/>
    </source>
</evidence>
<dbReference type="InterPro" id="IPR057733">
    <property type="entry name" value="UBE2O-like_SH3-B"/>
</dbReference>
<dbReference type="EC" id="2.3.2.23" evidence="1"/>
<dbReference type="EnsemblPlants" id="Bra017778.1">
    <property type="protein sequence ID" value="Bra017778.1-P"/>
    <property type="gene ID" value="Bra017778"/>
</dbReference>
<dbReference type="HOGENOM" id="CLU_002088_0_0_1"/>
<feature type="compositionally biased region" description="Basic and acidic residues" evidence="6">
    <location>
        <begin position="564"/>
        <end position="581"/>
    </location>
</feature>
<keyword evidence="9" id="KW-1185">Reference proteome</keyword>
<keyword evidence="3" id="KW-0547">Nucleotide-binding</keyword>
<keyword evidence="5" id="KW-0067">ATP-binding</keyword>
<evidence type="ECO:0000256" key="1">
    <source>
        <dbReference type="ARBA" id="ARBA00012486"/>
    </source>
</evidence>
<dbReference type="PROSITE" id="PS50127">
    <property type="entry name" value="UBC_2"/>
    <property type="match status" value="1"/>
</dbReference>
<dbReference type="Pfam" id="PF23043">
    <property type="entry name" value="SH3-B_UBE2O"/>
    <property type="match status" value="1"/>
</dbReference>
<dbReference type="InParanoid" id="M4DMP3"/>
<organism evidence="8 9">
    <name type="scientific">Brassica campestris</name>
    <name type="common">Field mustard</name>
    <dbReference type="NCBI Taxonomy" id="3711"/>
    <lineage>
        <taxon>Eukaryota</taxon>
        <taxon>Viridiplantae</taxon>
        <taxon>Streptophyta</taxon>
        <taxon>Embryophyta</taxon>
        <taxon>Tracheophyta</taxon>
        <taxon>Spermatophyta</taxon>
        <taxon>Magnoliopsida</taxon>
        <taxon>eudicotyledons</taxon>
        <taxon>Gunneridae</taxon>
        <taxon>Pentapetalae</taxon>
        <taxon>rosids</taxon>
        <taxon>malvids</taxon>
        <taxon>Brassicales</taxon>
        <taxon>Brassicaceae</taxon>
        <taxon>Brassiceae</taxon>
        <taxon>Brassica</taxon>
    </lineage>
</organism>
<dbReference type="InterPro" id="IPR057734">
    <property type="entry name" value="UBE2O-like_SH3-C"/>
</dbReference>
<name>M4DMP3_BRACM</name>
<dbReference type="eggNOG" id="KOG0895">
    <property type="taxonomic scope" value="Eukaryota"/>
</dbReference>
<reference evidence="8" key="3">
    <citation type="submission" date="2023-03" db="UniProtKB">
        <authorList>
            <consortium name="EnsemblPlants"/>
        </authorList>
    </citation>
    <scope>IDENTIFICATION</scope>
    <source>
        <strain evidence="8">cv. Chiifu-401-42</strain>
    </source>
</reference>
<evidence type="ECO:0000256" key="3">
    <source>
        <dbReference type="ARBA" id="ARBA00022741"/>
    </source>
</evidence>
<dbReference type="InterPro" id="IPR000608">
    <property type="entry name" value="UBC"/>
</dbReference>
<dbReference type="Gramene" id="Bra017778.1">
    <property type="protein sequence ID" value="Bra017778.1-P"/>
    <property type="gene ID" value="Bra017778"/>
</dbReference>
<dbReference type="Pfam" id="PF23044">
    <property type="entry name" value="SH3-C_UBE2O"/>
    <property type="match status" value="1"/>
</dbReference>
<sequence length="895" mass="99000">MEETKTEAKTKAVTGGRDKDAKKAPELHEDRDDHARENLTIKLEKISRSPSLALVYRRNLRFFWTTMDHDAGTDSVASEAKSDPNVVTNSLHTDKSEDLAATNDHHPNVYKDDIVKSNKTGGIGIAINRGGSTDPGNCQCRVRWMNGDIEKVQDAKAVTVADRRFSLGGYVFSASEPTGQVGLVADLNISVDLLARDGTIHKDISTKMLKRVRDFAVGDYVVHVTVPSLGRVDEARENVIVKFDDGSTRAFREVDPSRLEPIPENNFGVDETFPYHIGQRVRATRLKKPNRSEGTVDSVTAGPVFVKWLASRGVGPDSSVPLVEWQSPSVLTLLSSLIHTNFKVGDWCGTKDGSLGEALLIVHSRTRVDVAWQDGSVECRREATTLIPTETPVDDVFVAEQYVMEKAIVDDGNTTEPKRVGVVKSLDAKERIAIVRWLKPLQRAEEPCQFESEETASVYELERHPDHDYYTYGDVVVRLSPTEQGNDTKHLQQDEVNAGLSWFGNITGLKDGGFEVTWADGIVSKVGPGAVYVVEPDSDDGEPDAAGSGASSDSSWGTVDDDDSGAHEIPKEDPSGEKDDPSTQSFGATANPQSEGSVLENKALEGSKSGISDEPVTFKGDSYSFRRFDISQESLDHHYVSEEEQKIKEKVWVKKFHGDWKILQDNLPDGIFVRVYEDRMDLLRAVIVGSYGTPYQDGLFIFDVFLPPKYPSEPPVVFYHSGGWKLNPNLDEDGNVCLSLLNTWKGRGSEVWDPQSSTILQVLVSIQGLVLNAKPYFNEADYDKLIGTVEGERRSLEYNEDAFLLNCKTMMHLMKKQPKGFEELVKEHFIKRGSHILKACNAYMEGYLIGSLTKDALIVDEPVFANSTSAGFRLSLEKLTAKLFPALSLLGASDQ</sequence>
<protein>
    <recommendedName>
        <fullName evidence="1">E2 ubiquitin-conjugating enzyme</fullName>
        <ecNumber evidence="1">2.3.2.23</ecNumber>
    </recommendedName>
</protein>
<dbReference type="Pfam" id="PF23046">
    <property type="entry name" value="tSH3-B_UBE2O"/>
    <property type="match status" value="1"/>
</dbReference>
<accession>M4DMP3</accession>
<dbReference type="SMART" id="SM00212">
    <property type="entry name" value="UBCc"/>
    <property type="match status" value="1"/>
</dbReference>
<dbReference type="GO" id="GO:0061631">
    <property type="term" value="F:ubiquitin conjugating enzyme activity"/>
    <property type="evidence" value="ECO:0000318"/>
    <property type="project" value="GO_Central"/>
</dbReference>
<reference evidence="8 9" key="1">
    <citation type="journal article" date="2011" name="Nat. Genet.">
        <title>The genome of the mesopolyploid crop species Brassica rapa.</title>
        <authorList>
            <consortium name="Brassica rapa Genome Sequencing Project Consortium"/>
            <person name="Wang X."/>
            <person name="Wang H."/>
            <person name="Wang J."/>
            <person name="Sun R."/>
            <person name="Wu J."/>
            <person name="Liu S."/>
            <person name="Bai Y."/>
            <person name="Mun J.H."/>
            <person name="Bancroft I."/>
            <person name="Cheng F."/>
            <person name="Huang S."/>
            <person name="Li X."/>
            <person name="Hua W."/>
            <person name="Wang J."/>
            <person name="Wang X."/>
            <person name="Freeling M."/>
            <person name="Pires J.C."/>
            <person name="Paterson A.H."/>
            <person name="Chalhoub B."/>
            <person name="Wang B."/>
            <person name="Hayward A."/>
            <person name="Sharpe A.G."/>
            <person name="Park B.S."/>
            <person name="Weisshaar B."/>
            <person name="Liu B."/>
            <person name="Li B."/>
            <person name="Liu B."/>
            <person name="Tong C."/>
            <person name="Song C."/>
            <person name="Duran C."/>
            <person name="Peng C."/>
            <person name="Geng C."/>
            <person name="Koh C."/>
            <person name="Lin C."/>
            <person name="Edwards D."/>
            <person name="Mu D."/>
            <person name="Shen D."/>
            <person name="Soumpourou E."/>
            <person name="Li F."/>
            <person name="Fraser F."/>
            <person name="Conant G."/>
            <person name="Lassalle G."/>
            <person name="King G.J."/>
            <person name="Bonnema G."/>
            <person name="Tang H."/>
            <person name="Wang H."/>
            <person name="Belcram H."/>
            <person name="Zhou H."/>
            <person name="Hirakawa H."/>
            <person name="Abe H."/>
            <person name="Guo H."/>
            <person name="Wang H."/>
            <person name="Jin H."/>
            <person name="Parkin I.A."/>
            <person name="Batley J."/>
            <person name="Kim J.S."/>
            <person name="Just J."/>
            <person name="Li J."/>
            <person name="Xu J."/>
            <person name="Deng J."/>
            <person name="Kim J.A."/>
            <person name="Li J."/>
            <person name="Yu J."/>
            <person name="Meng J."/>
            <person name="Wang J."/>
            <person name="Min J."/>
            <person name="Poulain J."/>
            <person name="Wang J."/>
            <person name="Hatakeyama K."/>
            <person name="Wu K."/>
            <person name="Wang L."/>
            <person name="Fang L."/>
            <person name="Trick M."/>
            <person name="Links M.G."/>
            <person name="Zhao M."/>
            <person name="Jin M."/>
            <person name="Ramchiary N."/>
            <person name="Drou N."/>
            <person name="Berkman P.J."/>
            <person name="Cai Q."/>
            <person name="Huang Q."/>
            <person name="Li R."/>
            <person name="Tabata S."/>
            <person name="Cheng S."/>
            <person name="Zhang S."/>
            <person name="Zhang S."/>
            <person name="Huang S."/>
            <person name="Sato S."/>
            <person name="Sun S."/>
            <person name="Kwon S.J."/>
            <person name="Choi S.R."/>
            <person name="Lee T.H."/>
            <person name="Fan W."/>
            <person name="Zhao X."/>
            <person name="Tan X."/>
            <person name="Xu X."/>
            <person name="Wang Y."/>
            <person name="Qiu Y."/>
            <person name="Yin Y."/>
            <person name="Li Y."/>
            <person name="Du Y."/>
            <person name="Liao Y."/>
            <person name="Lim Y."/>
            <person name="Narusaka Y."/>
            <person name="Wang Y."/>
            <person name="Wang Z."/>
            <person name="Li Z."/>
            <person name="Wang Z."/>
            <person name="Xiong Z."/>
            <person name="Zhang Z."/>
        </authorList>
    </citation>
    <scope>NUCLEOTIDE SEQUENCE [LARGE SCALE GENOMIC DNA]</scope>
    <source>
        <strain evidence="8 9">cv. Chiifu-401-42</strain>
    </source>
</reference>
<dbReference type="InterPro" id="IPR016135">
    <property type="entry name" value="UBQ-conjugating_enzyme/RWD"/>
</dbReference>
<feature type="domain" description="UBC core" evidence="7">
    <location>
        <begin position="651"/>
        <end position="811"/>
    </location>
</feature>
<reference evidence="8 9" key="2">
    <citation type="journal article" date="2018" name="Hortic Res">
        <title>Improved Brassica rapa reference genome by single-molecule sequencing and chromosome conformation capture technologies.</title>
        <authorList>
            <person name="Zhang L."/>
            <person name="Cai X."/>
            <person name="Wu J."/>
            <person name="Liu M."/>
            <person name="Grob S."/>
            <person name="Cheng F."/>
            <person name="Liang J."/>
            <person name="Cai C."/>
            <person name="Liu Z."/>
            <person name="Liu B."/>
            <person name="Wang F."/>
            <person name="Li S."/>
            <person name="Liu F."/>
            <person name="Li X."/>
            <person name="Cheng L."/>
            <person name="Yang W."/>
            <person name="Li M.H."/>
            <person name="Grossniklaus U."/>
            <person name="Zheng H."/>
            <person name="Wang X."/>
        </authorList>
    </citation>
    <scope>NUCLEOTIDE SEQUENCE [LARGE SCALE GENOMIC DNA]</scope>
    <source>
        <strain evidence="8 9">cv. Chiifu-401-42</strain>
    </source>
</reference>
<keyword evidence="4" id="KW-0833">Ubl conjugation pathway</keyword>
<dbReference type="InterPro" id="IPR057735">
    <property type="entry name" value="UBE2O-like_tSH3-B"/>
</dbReference>
<dbReference type="GO" id="GO:0005524">
    <property type="term" value="F:ATP binding"/>
    <property type="evidence" value="ECO:0007669"/>
    <property type="project" value="UniProtKB-KW"/>
</dbReference>